<reference evidence="2 3" key="1">
    <citation type="submission" date="2016-07" db="EMBL/GenBank/DDBJ databases">
        <title>Pervasive Adenine N6-methylation of Active Genes in Fungi.</title>
        <authorList>
            <consortium name="DOE Joint Genome Institute"/>
            <person name="Mondo S.J."/>
            <person name="Dannebaum R.O."/>
            <person name="Kuo R.C."/>
            <person name="Labutti K."/>
            <person name="Haridas S."/>
            <person name="Kuo A."/>
            <person name="Salamov A."/>
            <person name="Ahrendt S.R."/>
            <person name="Lipzen A."/>
            <person name="Sullivan W."/>
            <person name="Andreopoulos W.B."/>
            <person name="Clum A."/>
            <person name="Lindquist E."/>
            <person name="Daum C."/>
            <person name="Ramamoorthy G.K."/>
            <person name="Gryganskyi A."/>
            <person name="Culley D."/>
            <person name="Magnuson J.K."/>
            <person name="James T.Y."/>
            <person name="O'Malley M.A."/>
            <person name="Stajich J.E."/>
            <person name="Spatafora J.W."/>
            <person name="Visel A."/>
            <person name="Grigoriev I.V."/>
        </authorList>
    </citation>
    <scope>NUCLEOTIDE SEQUENCE [LARGE SCALE GENOMIC DNA]</scope>
    <source>
        <strain evidence="2 3">JEL800</strain>
    </source>
</reference>
<gene>
    <name evidence="2" type="ORF">BCR33DRAFT_721438</name>
</gene>
<name>A0A1Y2BTD5_9FUNG</name>
<dbReference type="AlphaFoldDB" id="A0A1Y2BTD5"/>
<evidence type="ECO:0000313" key="2">
    <source>
        <dbReference type="EMBL" id="ORY37395.1"/>
    </source>
</evidence>
<keyword evidence="1" id="KW-0732">Signal</keyword>
<keyword evidence="3" id="KW-1185">Reference proteome</keyword>
<dbReference type="EMBL" id="MCGO01000050">
    <property type="protein sequence ID" value="ORY37395.1"/>
    <property type="molecule type" value="Genomic_DNA"/>
</dbReference>
<protein>
    <submittedName>
        <fullName evidence="2">Uncharacterized protein</fullName>
    </submittedName>
</protein>
<dbReference type="Proteomes" id="UP000193642">
    <property type="component" value="Unassembled WGS sequence"/>
</dbReference>
<feature type="chain" id="PRO_5013299500" evidence="1">
    <location>
        <begin position="21"/>
        <end position="186"/>
    </location>
</feature>
<proteinExistence type="predicted"/>
<feature type="signal peptide" evidence="1">
    <location>
        <begin position="1"/>
        <end position="20"/>
    </location>
</feature>
<dbReference type="OrthoDB" id="10343754at2759"/>
<evidence type="ECO:0000256" key="1">
    <source>
        <dbReference type="SAM" id="SignalP"/>
    </source>
</evidence>
<evidence type="ECO:0000313" key="3">
    <source>
        <dbReference type="Proteomes" id="UP000193642"/>
    </source>
</evidence>
<accession>A0A1Y2BTD5</accession>
<organism evidence="2 3">
    <name type="scientific">Rhizoclosmatium globosum</name>
    <dbReference type="NCBI Taxonomy" id="329046"/>
    <lineage>
        <taxon>Eukaryota</taxon>
        <taxon>Fungi</taxon>
        <taxon>Fungi incertae sedis</taxon>
        <taxon>Chytridiomycota</taxon>
        <taxon>Chytridiomycota incertae sedis</taxon>
        <taxon>Chytridiomycetes</taxon>
        <taxon>Chytridiales</taxon>
        <taxon>Chytriomycetaceae</taxon>
        <taxon>Rhizoclosmatium</taxon>
    </lineage>
</organism>
<sequence>MFWTILILLAIAIGIRYVLWQRKYQGQHNPNYESFGEELRGDLMWMVRNAVPMLRMGLERAQDLTADFLTWSRNRRGVGTASAVPRQAAGFRPLRERYLFDEEAAGLRDVDADVVDAEVEVDDMDLRLDLEDDDATVLSFNEEPAAKPLNLGATSITASYAYSSNNSQQANAKLISLLDADGEEFV</sequence>
<comment type="caution">
    <text evidence="2">The sequence shown here is derived from an EMBL/GenBank/DDBJ whole genome shotgun (WGS) entry which is preliminary data.</text>
</comment>